<reference evidence="1 2" key="2">
    <citation type="journal article" date="2022" name="Mol. Biol. Evol.">
        <title>Comparative Genomics Reveals Insights into the Divergent Evolution of Astigmatic Mites and Household Pest Adaptations.</title>
        <authorList>
            <person name="Xiong Q."/>
            <person name="Wan A.T."/>
            <person name="Liu X."/>
            <person name="Fung C.S."/>
            <person name="Xiao X."/>
            <person name="Malainual N."/>
            <person name="Hou J."/>
            <person name="Wang L."/>
            <person name="Wang M."/>
            <person name="Yang K.Y."/>
            <person name="Cui Y."/>
            <person name="Leung E.L."/>
            <person name="Nong W."/>
            <person name="Shin S.K."/>
            <person name="Au S.W."/>
            <person name="Jeong K.Y."/>
            <person name="Chew F.T."/>
            <person name="Hui J.H."/>
            <person name="Leung T.F."/>
            <person name="Tungtrongchitr A."/>
            <person name="Zhong N."/>
            <person name="Liu Z."/>
            <person name="Tsui S.K."/>
        </authorList>
    </citation>
    <scope>NUCLEOTIDE SEQUENCE [LARGE SCALE GENOMIC DNA]</scope>
    <source>
        <strain evidence="1">Derp</strain>
    </source>
</reference>
<evidence type="ECO:0000313" key="2">
    <source>
        <dbReference type="Proteomes" id="UP000887458"/>
    </source>
</evidence>
<comment type="caution">
    <text evidence="1">The sequence shown here is derived from an EMBL/GenBank/DDBJ whole genome shotgun (WGS) entry which is preliminary data.</text>
</comment>
<evidence type="ECO:0000313" key="1">
    <source>
        <dbReference type="EMBL" id="KAH9418328.1"/>
    </source>
</evidence>
<name>A0ABQ8J6W5_DERPT</name>
<reference evidence="1 2" key="1">
    <citation type="journal article" date="2018" name="J. Allergy Clin. Immunol.">
        <title>High-quality assembly of Dermatophagoides pteronyssinus genome and transcriptome reveals a wide range of novel allergens.</title>
        <authorList>
            <person name="Liu X.Y."/>
            <person name="Yang K.Y."/>
            <person name="Wang M.Q."/>
            <person name="Kwok J.S."/>
            <person name="Zeng X."/>
            <person name="Yang Z."/>
            <person name="Xiao X.J."/>
            <person name="Lau C.P."/>
            <person name="Li Y."/>
            <person name="Huang Z.M."/>
            <person name="Ba J.G."/>
            <person name="Yim A.K."/>
            <person name="Ouyang C.Y."/>
            <person name="Ngai S.M."/>
            <person name="Chan T.F."/>
            <person name="Leung E.L."/>
            <person name="Liu L."/>
            <person name="Liu Z.G."/>
            <person name="Tsui S.K."/>
        </authorList>
    </citation>
    <scope>NUCLEOTIDE SEQUENCE [LARGE SCALE GENOMIC DNA]</scope>
    <source>
        <strain evidence="1">Derp</strain>
    </source>
</reference>
<protein>
    <submittedName>
        <fullName evidence="1">Uncharacterized protein</fullName>
    </submittedName>
</protein>
<dbReference type="Proteomes" id="UP000887458">
    <property type="component" value="Unassembled WGS sequence"/>
</dbReference>
<proteinExistence type="predicted"/>
<accession>A0ABQ8J6W5</accession>
<gene>
    <name evidence="1" type="ORF">DERP_010195</name>
</gene>
<dbReference type="EMBL" id="NJHN03000064">
    <property type="protein sequence ID" value="KAH9418328.1"/>
    <property type="molecule type" value="Genomic_DNA"/>
</dbReference>
<keyword evidence="2" id="KW-1185">Reference proteome</keyword>
<organism evidence="1 2">
    <name type="scientific">Dermatophagoides pteronyssinus</name>
    <name type="common">European house dust mite</name>
    <dbReference type="NCBI Taxonomy" id="6956"/>
    <lineage>
        <taxon>Eukaryota</taxon>
        <taxon>Metazoa</taxon>
        <taxon>Ecdysozoa</taxon>
        <taxon>Arthropoda</taxon>
        <taxon>Chelicerata</taxon>
        <taxon>Arachnida</taxon>
        <taxon>Acari</taxon>
        <taxon>Acariformes</taxon>
        <taxon>Sarcoptiformes</taxon>
        <taxon>Astigmata</taxon>
        <taxon>Psoroptidia</taxon>
        <taxon>Analgoidea</taxon>
        <taxon>Pyroglyphidae</taxon>
        <taxon>Dermatophagoidinae</taxon>
        <taxon>Dermatophagoides</taxon>
    </lineage>
</organism>
<sequence>MKSIVTIVTLTKKTKNHQQQTSINACNSSFNLCGHNSLSRGPAFVLSNGICPNDLRVAASTMIQNIFYR</sequence>